<keyword evidence="1" id="KW-0812">Transmembrane</keyword>
<name>A0ABX0UZB2_9HYPH</name>
<dbReference type="EMBL" id="JAASQI010000003">
    <property type="protein sequence ID" value="NIJ57718.1"/>
    <property type="molecule type" value="Genomic_DNA"/>
</dbReference>
<sequence>MPTTMPSPAPVSPRRGRERRLTGRTVLLCLIGFFGAVAAVNVVMIRAAISTHGGAEKISSYRAGLNFARDREAAEAQKALGWQVDVMLPHRAGTVGLKPAGGHGCLVPQHACVATGATSVSVRDAQGRPLAGLEATLVLAHPTDSRRDRSIPLADRGNGIYEADIAVTPGNWNLDLDIERNGEQMFRSSSRVVLN</sequence>
<dbReference type="Proteomes" id="UP001429580">
    <property type="component" value="Unassembled WGS sequence"/>
</dbReference>
<proteinExistence type="predicted"/>
<organism evidence="2 3">
    <name type="scientific">Pseudochelatococcus lubricantis</name>
    <dbReference type="NCBI Taxonomy" id="1538102"/>
    <lineage>
        <taxon>Bacteria</taxon>
        <taxon>Pseudomonadati</taxon>
        <taxon>Pseudomonadota</taxon>
        <taxon>Alphaproteobacteria</taxon>
        <taxon>Hyphomicrobiales</taxon>
        <taxon>Chelatococcaceae</taxon>
        <taxon>Pseudochelatococcus</taxon>
    </lineage>
</organism>
<keyword evidence="1" id="KW-1133">Transmembrane helix</keyword>
<dbReference type="Pfam" id="PF05751">
    <property type="entry name" value="FixH"/>
    <property type="match status" value="1"/>
</dbReference>
<keyword evidence="1" id="KW-0472">Membrane</keyword>
<dbReference type="RefSeq" id="WP_166950610.1">
    <property type="nucleotide sequence ID" value="NZ_JAASQI010000003.1"/>
</dbReference>
<evidence type="ECO:0000256" key="1">
    <source>
        <dbReference type="SAM" id="Phobius"/>
    </source>
</evidence>
<dbReference type="InterPro" id="IPR018037">
    <property type="entry name" value="FixH_proteobacterial"/>
</dbReference>
<dbReference type="PIRSF" id="PIRSF011386">
    <property type="entry name" value="FixH"/>
    <property type="match status" value="1"/>
</dbReference>
<protein>
    <submittedName>
        <fullName evidence="2">Nitrogen fixation protein FixH</fullName>
    </submittedName>
</protein>
<evidence type="ECO:0000313" key="3">
    <source>
        <dbReference type="Proteomes" id="UP001429580"/>
    </source>
</evidence>
<dbReference type="InterPro" id="IPR008620">
    <property type="entry name" value="FixH"/>
</dbReference>
<evidence type="ECO:0000313" key="2">
    <source>
        <dbReference type="EMBL" id="NIJ57718.1"/>
    </source>
</evidence>
<keyword evidence="3" id="KW-1185">Reference proteome</keyword>
<reference evidence="2 3" key="1">
    <citation type="submission" date="2020-03" db="EMBL/GenBank/DDBJ databases">
        <title>Genomic Encyclopedia of Type Strains, Phase IV (KMG-IV): sequencing the most valuable type-strain genomes for metagenomic binning, comparative biology and taxonomic classification.</title>
        <authorList>
            <person name="Goeker M."/>
        </authorList>
    </citation>
    <scope>NUCLEOTIDE SEQUENCE [LARGE SCALE GENOMIC DNA]</scope>
    <source>
        <strain evidence="2 3">DSM 103870</strain>
    </source>
</reference>
<comment type="caution">
    <text evidence="2">The sequence shown here is derived from an EMBL/GenBank/DDBJ whole genome shotgun (WGS) entry which is preliminary data.</text>
</comment>
<feature type="transmembrane region" description="Helical" evidence="1">
    <location>
        <begin position="21"/>
        <end position="44"/>
    </location>
</feature>
<gene>
    <name evidence="2" type="ORF">FHS82_001554</name>
</gene>
<accession>A0ABX0UZB2</accession>